<dbReference type="Gene3D" id="1.10.10.10">
    <property type="entry name" value="Winged helix-like DNA-binding domain superfamily/Winged helix DNA-binding domain"/>
    <property type="match status" value="1"/>
</dbReference>
<name>A0A091BBK7_9GAMM</name>
<dbReference type="GO" id="GO:0003700">
    <property type="term" value="F:DNA-binding transcription factor activity"/>
    <property type="evidence" value="ECO:0007669"/>
    <property type="project" value="TreeGrafter"/>
</dbReference>
<dbReference type="PANTHER" id="PTHR30136:SF34">
    <property type="entry name" value="TRANSCRIPTIONAL REGULATOR"/>
    <property type="match status" value="1"/>
</dbReference>
<keyword evidence="3" id="KW-0804">Transcription</keyword>
<evidence type="ECO:0000313" key="6">
    <source>
        <dbReference type="EMBL" id="KFN49131.1"/>
    </source>
</evidence>
<gene>
    <name evidence="6" type="ORF">N790_05540</name>
</gene>
<dbReference type="SUPFAM" id="SSF46785">
    <property type="entry name" value="Winged helix' DNA-binding domain"/>
    <property type="match status" value="1"/>
</dbReference>
<dbReference type="PROSITE" id="PS51078">
    <property type="entry name" value="ICLR_ED"/>
    <property type="match status" value="1"/>
</dbReference>
<dbReference type="AlphaFoldDB" id="A0A091BBK7"/>
<evidence type="ECO:0000259" key="4">
    <source>
        <dbReference type="PROSITE" id="PS51077"/>
    </source>
</evidence>
<evidence type="ECO:0000256" key="3">
    <source>
        <dbReference type="ARBA" id="ARBA00023163"/>
    </source>
</evidence>
<dbReference type="EMBL" id="AVCH01000133">
    <property type="protein sequence ID" value="KFN49131.1"/>
    <property type="molecule type" value="Genomic_DNA"/>
</dbReference>
<dbReference type="NCBIfam" id="TIGR02431">
    <property type="entry name" value="pcaR_pcaU"/>
    <property type="match status" value="1"/>
</dbReference>
<feature type="domain" description="HTH iclR-type" evidence="4">
    <location>
        <begin position="13"/>
        <end position="73"/>
    </location>
</feature>
<protein>
    <recommendedName>
        <fullName evidence="8">IclR family transcriptional regulator</fullName>
    </recommendedName>
</protein>
<dbReference type="SUPFAM" id="SSF55781">
    <property type="entry name" value="GAF domain-like"/>
    <property type="match status" value="1"/>
</dbReference>
<dbReference type="InterPro" id="IPR036388">
    <property type="entry name" value="WH-like_DNA-bd_sf"/>
</dbReference>
<dbReference type="PANTHER" id="PTHR30136">
    <property type="entry name" value="HELIX-TURN-HELIX TRANSCRIPTIONAL REGULATOR, ICLR FAMILY"/>
    <property type="match status" value="1"/>
</dbReference>
<dbReference type="InterPro" id="IPR012794">
    <property type="entry name" value="PcaR_PcaU"/>
</dbReference>
<evidence type="ECO:0000256" key="1">
    <source>
        <dbReference type="ARBA" id="ARBA00023015"/>
    </source>
</evidence>
<dbReference type="Proteomes" id="UP000029392">
    <property type="component" value="Unassembled WGS sequence"/>
</dbReference>
<dbReference type="InterPro" id="IPR050707">
    <property type="entry name" value="HTH_MetabolicPath_Reg"/>
</dbReference>
<dbReference type="GO" id="GO:0045892">
    <property type="term" value="P:negative regulation of DNA-templated transcription"/>
    <property type="evidence" value="ECO:0007669"/>
    <property type="project" value="TreeGrafter"/>
</dbReference>
<dbReference type="RefSeq" id="WP_043802071.1">
    <property type="nucleotide sequence ID" value="NZ_AVCH01000133.1"/>
</dbReference>
<dbReference type="eggNOG" id="COG1414">
    <property type="taxonomic scope" value="Bacteria"/>
</dbReference>
<dbReference type="SMART" id="SM00346">
    <property type="entry name" value="HTH_ICLR"/>
    <property type="match status" value="1"/>
</dbReference>
<dbReference type="PROSITE" id="PS51077">
    <property type="entry name" value="HTH_ICLR"/>
    <property type="match status" value="1"/>
</dbReference>
<dbReference type="GO" id="GO:0046278">
    <property type="term" value="P:3,4-dihydroxybenzoate metabolic process"/>
    <property type="evidence" value="ECO:0007669"/>
    <property type="project" value="InterPro"/>
</dbReference>
<dbReference type="InterPro" id="IPR036390">
    <property type="entry name" value="WH_DNA-bd_sf"/>
</dbReference>
<dbReference type="Pfam" id="PF01614">
    <property type="entry name" value="IclR_C"/>
    <property type="match status" value="1"/>
</dbReference>
<dbReference type="GO" id="GO:0003677">
    <property type="term" value="F:DNA binding"/>
    <property type="evidence" value="ECO:0007669"/>
    <property type="project" value="UniProtKB-KW"/>
</dbReference>
<dbReference type="GO" id="GO:0045893">
    <property type="term" value="P:positive regulation of DNA-templated transcription"/>
    <property type="evidence" value="ECO:0007669"/>
    <property type="project" value="InterPro"/>
</dbReference>
<evidence type="ECO:0000259" key="5">
    <source>
        <dbReference type="PROSITE" id="PS51078"/>
    </source>
</evidence>
<evidence type="ECO:0008006" key="8">
    <source>
        <dbReference type="Google" id="ProtNLM"/>
    </source>
</evidence>
<organism evidence="6 7">
    <name type="scientific">Arenimonas malthae CC-JY-1</name>
    <dbReference type="NCBI Taxonomy" id="1384054"/>
    <lineage>
        <taxon>Bacteria</taxon>
        <taxon>Pseudomonadati</taxon>
        <taxon>Pseudomonadota</taxon>
        <taxon>Gammaproteobacteria</taxon>
        <taxon>Lysobacterales</taxon>
        <taxon>Lysobacteraceae</taxon>
        <taxon>Arenimonas</taxon>
    </lineage>
</organism>
<reference evidence="6 7" key="1">
    <citation type="submission" date="2013-09" db="EMBL/GenBank/DDBJ databases">
        <title>Genome sequencing of Arenimonas malthae.</title>
        <authorList>
            <person name="Chen F."/>
            <person name="Wang G."/>
        </authorList>
    </citation>
    <scope>NUCLEOTIDE SEQUENCE [LARGE SCALE GENOMIC DNA]</scope>
    <source>
        <strain evidence="6 7">CC-JY-1</strain>
    </source>
</reference>
<dbReference type="STRING" id="1384054.N790_05540"/>
<evidence type="ECO:0000256" key="2">
    <source>
        <dbReference type="ARBA" id="ARBA00023125"/>
    </source>
</evidence>
<dbReference type="InterPro" id="IPR029016">
    <property type="entry name" value="GAF-like_dom_sf"/>
</dbReference>
<proteinExistence type="predicted"/>
<keyword evidence="2" id="KW-0238">DNA-binding</keyword>
<sequence length="271" mass="29524">MADEPFEDSADYVQSLARGLSVLRAFSRDLPTPSLSDVATRTGLSRAVVRRSLMTLQHLGYVGQRGRQFFLTPRVLELGYSYLSSLDLTELAQQAMEQMAQRVGESCSMAVLDGGDIVYVLRVPVKRVMSIALGVGARLPAAATSMGRVMLAALDPAELDAWLEQHPPSAHTAHTLTEARALKAELKRVREQGYALTAQELELGLCSIALPVRTADGRVVAGLNVGMPYRPDSKKRAVEEILPILHETQMTIERAIRQGGWLPALQGHGRG</sequence>
<dbReference type="OrthoDB" id="9807558at2"/>
<dbReference type="Pfam" id="PF09339">
    <property type="entry name" value="HTH_IclR"/>
    <property type="match status" value="1"/>
</dbReference>
<dbReference type="PATRIC" id="fig|1384054.3.peg.1095"/>
<accession>A0A091BBK7</accession>
<comment type="caution">
    <text evidence="6">The sequence shown here is derived from an EMBL/GenBank/DDBJ whole genome shotgun (WGS) entry which is preliminary data.</text>
</comment>
<keyword evidence="1" id="KW-0805">Transcription regulation</keyword>
<keyword evidence="7" id="KW-1185">Reference proteome</keyword>
<evidence type="ECO:0000313" key="7">
    <source>
        <dbReference type="Proteomes" id="UP000029392"/>
    </source>
</evidence>
<dbReference type="InterPro" id="IPR005471">
    <property type="entry name" value="Tscrpt_reg_IclR_N"/>
</dbReference>
<dbReference type="Gene3D" id="3.30.450.40">
    <property type="match status" value="1"/>
</dbReference>
<feature type="domain" description="IclR-ED" evidence="5">
    <location>
        <begin position="74"/>
        <end position="258"/>
    </location>
</feature>
<dbReference type="InterPro" id="IPR014757">
    <property type="entry name" value="Tscrpt_reg_IclR_C"/>
</dbReference>